<dbReference type="EMBL" id="CP009788">
    <property type="protein sequence ID" value="AJE03648.1"/>
    <property type="molecule type" value="Genomic_DNA"/>
</dbReference>
<name>A0A0B5BAB7_9BACT</name>
<dbReference type="SUPFAM" id="SSF48695">
    <property type="entry name" value="Multiheme cytochromes"/>
    <property type="match status" value="2"/>
</dbReference>
<reference evidence="3 4" key="1">
    <citation type="journal article" date="2015" name="Genome Announc.">
        <title>Complete Genome of Geobacter pickeringii G13T, a Metal-Reducing Isolate from Sedimentary Kaolin Deposits.</title>
        <authorList>
            <person name="Badalamenti J.P."/>
            <person name="Bond D.R."/>
        </authorList>
    </citation>
    <scope>NUCLEOTIDE SEQUENCE [LARGE SCALE GENOMIC DNA]</scope>
    <source>
        <strain evidence="3 4">G13</strain>
    </source>
</reference>
<evidence type="ECO:0000256" key="1">
    <source>
        <dbReference type="SAM" id="MobiDB-lite"/>
    </source>
</evidence>
<dbReference type="Gene3D" id="1.10.287.3080">
    <property type="match status" value="1"/>
</dbReference>
<accession>A0A0B5BAB7</accession>
<dbReference type="STRING" id="345632.GPICK_10050"/>
<feature type="chain" id="PRO_5002113570" evidence="2">
    <location>
        <begin position="21"/>
        <end position="237"/>
    </location>
</feature>
<dbReference type="HOGENOM" id="CLU_1169333_0_0_7"/>
<protein>
    <submittedName>
        <fullName evidence="3">Uncharacterized protein</fullName>
    </submittedName>
</protein>
<dbReference type="Proteomes" id="UP000057609">
    <property type="component" value="Chromosome"/>
</dbReference>
<keyword evidence="4" id="KW-1185">Reference proteome</keyword>
<proteinExistence type="predicted"/>
<sequence length="237" mass="25188">MNRFVLILVALVALAVPGWAAQEKCLTCHQGIEKIADGPVMGKLSCTGCHKGNPDAADKQQAHAGMYANPGDLRVAAKTCGTCHPKDLENAMRSLHATSAGKISGTRYAWGAQGREGIYANQAVGNPGAKKGVKALKGLPSYDPKKPEGPDNSPADDYLRNQCLRCHIWNGGAQQDGDYRASGCAACHVLYSDAGVYEGNDKAITKGEKGRPRFHRITTRIPVDQCLHCHNRGAGPG</sequence>
<dbReference type="AlphaFoldDB" id="A0A0B5BAB7"/>
<evidence type="ECO:0000313" key="3">
    <source>
        <dbReference type="EMBL" id="AJE03648.1"/>
    </source>
</evidence>
<evidence type="ECO:0000313" key="4">
    <source>
        <dbReference type="Proteomes" id="UP000057609"/>
    </source>
</evidence>
<keyword evidence="2" id="KW-0732">Signal</keyword>
<dbReference type="Gene3D" id="1.10.1130.10">
    <property type="entry name" value="Flavocytochrome C3, Chain A"/>
    <property type="match status" value="1"/>
</dbReference>
<gene>
    <name evidence="3" type="ORF">GPICK_10050</name>
</gene>
<feature type="region of interest" description="Disordered" evidence="1">
    <location>
        <begin position="131"/>
        <end position="154"/>
    </location>
</feature>
<dbReference type="RefSeq" id="WP_039742793.1">
    <property type="nucleotide sequence ID" value="NZ_CP009788.1"/>
</dbReference>
<dbReference type="InterPro" id="IPR036280">
    <property type="entry name" value="Multihaem_cyt_sf"/>
</dbReference>
<feature type="signal peptide" evidence="2">
    <location>
        <begin position="1"/>
        <end position="20"/>
    </location>
</feature>
<organism evidence="3 4">
    <name type="scientific">Geobacter pickeringii</name>
    <dbReference type="NCBI Taxonomy" id="345632"/>
    <lineage>
        <taxon>Bacteria</taxon>
        <taxon>Pseudomonadati</taxon>
        <taxon>Thermodesulfobacteriota</taxon>
        <taxon>Desulfuromonadia</taxon>
        <taxon>Geobacterales</taxon>
        <taxon>Geobacteraceae</taxon>
        <taxon>Geobacter</taxon>
    </lineage>
</organism>
<evidence type="ECO:0000256" key="2">
    <source>
        <dbReference type="SAM" id="SignalP"/>
    </source>
</evidence>
<dbReference type="KEGG" id="gpi:GPICK_10050"/>